<dbReference type="Pfam" id="PF15007">
    <property type="entry name" value="CEP44"/>
    <property type="match status" value="1"/>
</dbReference>
<reference evidence="2 3" key="1">
    <citation type="submission" date="2020-08" db="EMBL/GenBank/DDBJ databases">
        <authorList>
            <person name="Newling K."/>
            <person name="Davey J."/>
            <person name="Forrester S."/>
        </authorList>
    </citation>
    <scope>NUCLEOTIDE SEQUENCE [LARGE SCALE GENOMIC DNA]</scope>
    <source>
        <strain evidence="3">Crithidia deanei Carvalho (ATCC PRA-265)</strain>
    </source>
</reference>
<protein>
    <submittedName>
        <fullName evidence="2">Centrosomal spindle body, CEP44, putative</fullName>
    </submittedName>
</protein>
<dbReference type="AlphaFoldDB" id="S9VL01"/>
<dbReference type="Proteomes" id="UP000515908">
    <property type="component" value="Chromosome 08"/>
</dbReference>
<evidence type="ECO:0000313" key="3">
    <source>
        <dbReference type="Proteomes" id="UP000515908"/>
    </source>
</evidence>
<dbReference type="EMBL" id="LR877152">
    <property type="protein sequence ID" value="CAD2217130.1"/>
    <property type="molecule type" value="Genomic_DNA"/>
</dbReference>
<accession>S9VL01</accession>
<evidence type="ECO:0000313" key="2">
    <source>
        <dbReference type="EMBL" id="CAD2217130.1"/>
    </source>
</evidence>
<dbReference type="OrthoDB" id="259598at2759"/>
<keyword evidence="3" id="KW-1185">Reference proteome</keyword>
<dbReference type="VEuPathDB" id="TriTrypDB:ADEAN_000460800"/>
<feature type="domain" description="Centrosomal CEP44" evidence="1">
    <location>
        <begin position="6"/>
        <end position="119"/>
    </location>
</feature>
<gene>
    <name evidence="2" type="ORF">ADEAN_000460800</name>
</gene>
<proteinExistence type="predicted"/>
<organism evidence="2 3">
    <name type="scientific">Angomonas deanei</name>
    <dbReference type="NCBI Taxonomy" id="59799"/>
    <lineage>
        <taxon>Eukaryota</taxon>
        <taxon>Discoba</taxon>
        <taxon>Euglenozoa</taxon>
        <taxon>Kinetoplastea</taxon>
        <taxon>Metakinetoplastina</taxon>
        <taxon>Trypanosomatida</taxon>
        <taxon>Trypanosomatidae</taxon>
        <taxon>Strigomonadinae</taxon>
        <taxon>Angomonas</taxon>
    </lineage>
</organism>
<dbReference type="InterPro" id="IPR029157">
    <property type="entry name" value="CEP44_CC"/>
</dbReference>
<sequence length="156" mass="18440">MELKLKFASLQKRLAKLGFTNWECIVEEDVYKGSPYVYCLFIRFILVVYPEKSRAFLQTYPFFIIEEDDAKLASSVLRLLRLEYNYTSPITAVQFMRRQFASAKISICLFLLDSLEEKKELTFPRQTRPRVKAITMERPEQLIQDRREALNAIPRS</sequence>
<evidence type="ECO:0000259" key="1">
    <source>
        <dbReference type="Pfam" id="PF15007"/>
    </source>
</evidence>
<name>S9VL01_9TRYP</name>